<name>A0A2P1PA00_9RICK</name>
<dbReference type="OrthoDB" id="9784736at2"/>
<organism evidence="4 5">
    <name type="scientific">Candidatus Phycorickettsia trachydisci</name>
    <dbReference type="NCBI Taxonomy" id="2115978"/>
    <lineage>
        <taxon>Bacteria</taxon>
        <taxon>Pseudomonadati</taxon>
        <taxon>Pseudomonadota</taxon>
        <taxon>Alphaproteobacteria</taxon>
        <taxon>Rickettsiales</taxon>
        <taxon>Rickettsiaceae</taxon>
        <taxon>Candidatus Phycorickettsia</taxon>
    </lineage>
</organism>
<keyword evidence="5" id="KW-1185">Reference proteome</keyword>
<dbReference type="Proteomes" id="UP000241762">
    <property type="component" value="Chromosome"/>
</dbReference>
<dbReference type="Gene3D" id="3.10.290.10">
    <property type="entry name" value="RNA-binding S4 domain"/>
    <property type="match status" value="1"/>
</dbReference>
<dbReference type="InterPro" id="IPR002877">
    <property type="entry name" value="RNA_MeTrfase_FtsJ_dom"/>
</dbReference>
<dbReference type="InterPro" id="IPR047048">
    <property type="entry name" value="TlyA"/>
</dbReference>
<proteinExistence type="inferred from homology"/>
<dbReference type="InterPro" id="IPR036986">
    <property type="entry name" value="S4_RNA-bd_sf"/>
</dbReference>
<dbReference type="InterPro" id="IPR029063">
    <property type="entry name" value="SAM-dependent_MTases_sf"/>
</dbReference>
<dbReference type="EMBL" id="CP027845">
    <property type="protein sequence ID" value="AVP88112.1"/>
    <property type="molecule type" value="Genomic_DNA"/>
</dbReference>
<evidence type="ECO:0000256" key="2">
    <source>
        <dbReference type="ARBA" id="ARBA00029460"/>
    </source>
</evidence>
<dbReference type="Pfam" id="PF01728">
    <property type="entry name" value="FtsJ"/>
    <property type="match status" value="1"/>
</dbReference>
<evidence type="ECO:0000259" key="3">
    <source>
        <dbReference type="Pfam" id="PF01728"/>
    </source>
</evidence>
<protein>
    <submittedName>
        <fullName evidence="4">Hemolysin A</fullName>
    </submittedName>
</protein>
<evidence type="ECO:0000313" key="4">
    <source>
        <dbReference type="EMBL" id="AVP88112.1"/>
    </source>
</evidence>
<comment type="similarity">
    <text evidence="2">Belongs to the TlyA family.</text>
</comment>
<accession>A0A2P1PA00</accession>
<evidence type="ECO:0000313" key="5">
    <source>
        <dbReference type="Proteomes" id="UP000241762"/>
    </source>
</evidence>
<dbReference type="KEGG" id="ptc:phytr_11870"/>
<dbReference type="PANTHER" id="PTHR32319">
    <property type="entry name" value="BACTERIAL HEMOLYSIN-LIKE PROTEIN"/>
    <property type="match status" value="1"/>
</dbReference>
<dbReference type="SUPFAM" id="SSF53335">
    <property type="entry name" value="S-adenosyl-L-methionine-dependent methyltransferases"/>
    <property type="match status" value="1"/>
</dbReference>
<dbReference type="AlphaFoldDB" id="A0A2P1PA00"/>
<feature type="domain" description="Ribosomal RNA methyltransferase FtsJ" evidence="3">
    <location>
        <begin position="62"/>
        <end position="242"/>
    </location>
</feature>
<sequence>MSKVRLDHYLVENGLASNLQEAASLCIRGLVHDSSSQLLKPGMQVNLNRSDIKVKQVKNHKYVARSALKLKDAIECYDIDVKSKICADLGCSTGGFTQILLENGAYKIYAVDVASGFFAYSLRNNPKITLLEKTNVKHLSKSLIPEDLDLICCDLSFIGLTNCLAPSLSLLKSGGELIALIKPQFELPKHLVEEGGIIKDPMLHKQACDSVANWLEGQGFNIVGIKPCSQLGMKGNQEFLLYAFKS</sequence>
<dbReference type="CDD" id="cd02440">
    <property type="entry name" value="AdoMet_MTases"/>
    <property type="match status" value="1"/>
</dbReference>
<dbReference type="GO" id="GO:0003723">
    <property type="term" value="F:RNA binding"/>
    <property type="evidence" value="ECO:0007669"/>
    <property type="project" value="UniProtKB-KW"/>
</dbReference>
<keyword evidence="1" id="KW-0694">RNA-binding</keyword>
<dbReference type="GO" id="GO:0008168">
    <property type="term" value="F:methyltransferase activity"/>
    <property type="evidence" value="ECO:0007669"/>
    <property type="project" value="InterPro"/>
</dbReference>
<dbReference type="RefSeq" id="WP_106874926.1">
    <property type="nucleotide sequence ID" value="NZ_CP027845.1"/>
</dbReference>
<dbReference type="GO" id="GO:0032259">
    <property type="term" value="P:methylation"/>
    <property type="evidence" value="ECO:0007669"/>
    <property type="project" value="InterPro"/>
</dbReference>
<gene>
    <name evidence="4" type="ORF">phytr_11870</name>
</gene>
<dbReference type="PANTHER" id="PTHR32319:SF0">
    <property type="entry name" value="BACTERIAL HEMOLYSIN-LIKE PROTEIN"/>
    <property type="match status" value="1"/>
</dbReference>
<reference evidence="4 5" key="1">
    <citation type="submission" date="2018-03" db="EMBL/GenBank/DDBJ databases">
        <title>A gene transfer event suggests a long-term partnership between eustigmatophyte algae and a novel lineage of endosymbiotic bacteria.</title>
        <authorList>
            <person name="Yurchenko T."/>
            <person name="Sevcikova T."/>
            <person name="Pribyl P."/>
            <person name="El Karkouri K."/>
            <person name="Klimes V."/>
            <person name="Amaral R."/>
            <person name="Zbrankova V."/>
            <person name="Kim E."/>
            <person name="Raoult D."/>
            <person name="Santos L.M.A."/>
            <person name="Elias M."/>
        </authorList>
    </citation>
    <scope>NUCLEOTIDE SEQUENCE [LARGE SCALE GENOMIC DNA]</scope>
    <source>
        <strain evidence="4">CCALA 838</strain>
    </source>
</reference>
<evidence type="ECO:0000256" key="1">
    <source>
        <dbReference type="ARBA" id="ARBA00022884"/>
    </source>
</evidence>
<dbReference type="Gene3D" id="3.40.50.150">
    <property type="entry name" value="Vaccinia Virus protein VP39"/>
    <property type="match status" value="1"/>
</dbReference>